<protein>
    <submittedName>
        <fullName evidence="2">Uncharacterized protein</fullName>
    </submittedName>
</protein>
<feature type="compositionally biased region" description="Basic and acidic residues" evidence="1">
    <location>
        <begin position="243"/>
        <end position="300"/>
    </location>
</feature>
<feature type="compositionally biased region" description="Polar residues" evidence="1">
    <location>
        <begin position="106"/>
        <end position="119"/>
    </location>
</feature>
<keyword evidence="3" id="KW-1185">Reference proteome</keyword>
<feature type="region of interest" description="Disordered" evidence="1">
    <location>
        <begin position="37"/>
        <end position="324"/>
    </location>
</feature>
<feature type="compositionally biased region" description="Basic and acidic residues" evidence="1">
    <location>
        <begin position="122"/>
        <end position="145"/>
    </location>
</feature>
<dbReference type="RefSeq" id="XP_018294171.1">
    <property type="nucleotide sequence ID" value="XM_018433755.1"/>
</dbReference>
<feature type="compositionally biased region" description="Polar residues" evidence="1">
    <location>
        <begin position="177"/>
        <end position="196"/>
    </location>
</feature>
<dbReference type="AlphaFoldDB" id="A0A163AVN9"/>
<dbReference type="EMBL" id="KV440976">
    <property type="protein sequence ID" value="OAD76131.1"/>
    <property type="molecule type" value="Genomic_DNA"/>
</dbReference>
<feature type="compositionally biased region" description="Basic and acidic residues" evidence="1">
    <location>
        <begin position="44"/>
        <end position="87"/>
    </location>
</feature>
<name>A0A163AVN9_PHYB8</name>
<feature type="compositionally biased region" description="Basic and acidic residues" evidence="1">
    <location>
        <begin position="152"/>
        <end position="171"/>
    </location>
</feature>
<dbReference type="InterPro" id="IPR010487">
    <property type="entry name" value="NGRN/Rrg9"/>
</dbReference>
<dbReference type="OrthoDB" id="5578174at2759"/>
<feature type="compositionally biased region" description="Basic residues" evidence="1">
    <location>
        <begin position="314"/>
        <end position="324"/>
    </location>
</feature>
<dbReference type="Proteomes" id="UP000077315">
    <property type="component" value="Unassembled WGS sequence"/>
</dbReference>
<gene>
    <name evidence="2" type="ORF">PHYBLDRAFT_158225</name>
</gene>
<organism evidence="2 3">
    <name type="scientific">Phycomyces blakesleeanus (strain ATCC 8743b / DSM 1359 / FGSC 10004 / NBRC 33097 / NRRL 1555)</name>
    <dbReference type="NCBI Taxonomy" id="763407"/>
    <lineage>
        <taxon>Eukaryota</taxon>
        <taxon>Fungi</taxon>
        <taxon>Fungi incertae sedis</taxon>
        <taxon>Mucoromycota</taxon>
        <taxon>Mucoromycotina</taxon>
        <taxon>Mucoromycetes</taxon>
        <taxon>Mucorales</taxon>
        <taxon>Phycomycetaceae</taxon>
        <taxon>Phycomyces</taxon>
    </lineage>
</organism>
<evidence type="ECO:0000256" key="1">
    <source>
        <dbReference type="SAM" id="MobiDB-lite"/>
    </source>
</evidence>
<dbReference type="GeneID" id="28994661"/>
<dbReference type="VEuPathDB" id="FungiDB:PHYBLDRAFT_158225"/>
<proteinExistence type="predicted"/>
<feature type="compositionally biased region" description="Basic and acidic residues" evidence="1">
    <location>
        <begin position="197"/>
        <end position="207"/>
    </location>
</feature>
<reference evidence="3" key="1">
    <citation type="submission" date="2015-06" db="EMBL/GenBank/DDBJ databases">
        <title>Expansion of signal transduction pathways in fungi by whole-genome duplication.</title>
        <authorList>
            <consortium name="DOE Joint Genome Institute"/>
            <person name="Corrochano L.M."/>
            <person name="Kuo A."/>
            <person name="Marcet-Houben M."/>
            <person name="Polaino S."/>
            <person name="Salamov A."/>
            <person name="Villalobos J.M."/>
            <person name="Alvarez M.I."/>
            <person name="Avalos J."/>
            <person name="Benito E.P."/>
            <person name="Benoit I."/>
            <person name="Burger G."/>
            <person name="Camino L.P."/>
            <person name="Canovas D."/>
            <person name="Cerda-Olmedo E."/>
            <person name="Cheng J.-F."/>
            <person name="Dominguez A."/>
            <person name="Elias M."/>
            <person name="Eslava A.P."/>
            <person name="Glaser F."/>
            <person name="Grimwood J."/>
            <person name="Gutierrez G."/>
            <person name="Heitman J."/>
            <person name="Henrissat B."/>
            <person name="Iturriaga E.A."/>
            <person name="Lang B.F."/>
            <person name="Lavin J.L."/>
            <person name="Lee S."/>
            <person name="Li W."/>
            <person name="Lindquist E."/>
            <person name="Lopez-Garcia S."/>
            <person name="Luque E.M."/>
            <person name="Marcos A.T."/>
            <person name="Martin J."/>
            <person name="McCluskey K."/>
            <person name="Medina H.R."/>
            <person name="Miralles-Duran A."/>
            <person name="Miyazaki A."/>
            <person name="Munoz-Torres E."/>
            <person name="Oguiza J.A."/>
            <person name="Ohm R."/>
            <person name="Olmedo M."/>
            <person name="Orejas M."/>
            <person name="Ortiz-Castellanos L."/>
            <person name="Pisabarro A.G."/>
            <person name="Rodriguez-Romero J."/>
            <person name="Ruiz-Herrera J."/>
            <person name="Ruiz-Vazquez R."/>
            <person name="Sanz C."/>
            <person name="Schackwitz W."/>
            <person name="Schmutz J."/>
            <person name="Shahriari M."/>
            <person name="Shelest E."/>
            <person name="Silva-Franco F."/>
            <person name="Soanes D."/>
            <person name="Syed K."/>
            <person name="Tagua V.G."/>
            <person name="Talbot N.J."/>
            <person name="Thon M."/>
            <person name="De vries R.P."/>
            <person name="Wiebenga A."/>
            <person name="Yadav J.S."/>
            <person name="Braun E.L."/>
            <person name="Baker S."/>
            <person name="Garre V."/>
            <person name="Horwitz B."/>
            <person name="Torres-Martinez S."/>
            <person name="Idnurm A."/>
            <person name="Herrera-Estrella A."/>
            <person name="Gabaldon T."/>
            <person name="Grigoriev I.V."/>
        </authorList>
    </citation>
    <scope>NUCLEOTIDE SEQUENCE [LARGE SCALE GENOMIC DNA]</scope>
    <source>
        <strain evidence="3">NRRL 1555(-)</strain>
    </source>
</reference>
<accession>A0A163AVN9</accession>
<dbReference type="InParanoid" id="A0A163AVN9"/>
<sequence length="324" mass="37765">MEKIRSLASSNPGQYTTMSISTEFKISPEAVKRILKSRFTPSDEEAKRQENNRYKAMGERRKQLKDIYGEPDPRERQERIAKSRQTQENETFGGYDINGRPVQAKRFTNSNYSRESSLGQLKKTDWSRDRLPRQDNEDRGGRGGGERYGQMSRERSGSAFEGRRDFGDRKPARGGSYENSSRSAMNWKNEKFGQTNNDREGRSREGYNTRPSSFGDRSGKTSWGNDRFGQRSEEGNGQFSAKPRFDKDRPRYESKPRFEDKPGYEDKPRFEGKSRFNEDRPRYEDKPRFEGKPRFNEAKPHFKKGGGYKENPRFARKRGSKSDE</sequence>
<dbReference type="Pfam" id="PF06413">
    <property type="entry name" value="Neugrin"/>
    <property type="match status" value="1"/>
</dbReference>
<dbReference type="STRING" id="763407.A0A163AVN9"/>
<evidence type="ECO:0000313" key="2">
    <source>
        <dbReference type="EMBL" id="OAD76131.1"/>
    </source>
</evidence>
<evidence type="ECO:0000313" key="3">
    <source>
        <dbReference type="Proteomes" id="UP000077315"/>
    </source>
</evidence>